<accession>A0A926F879</accession>
<proteinExistence type="predicted"/>
<dbReference type="Gene3D" id="3.80.10.10">
    <property type="entry name" value="Ribonuclease Inhibitor"/>
    <property type="match status" value="2"/>
</dbReference>
<feature type="signal peptide" evidence="1">
    <location>
        <begin position="1"/>
        <end position="19"/>
    </location>
</feature>
<protein>
    <submittedName>
        <fullName evidence="2">Leucine-rich repeat protein</fullName>
    </submittedName>
</protein>
<gene>
    <name evidence="2" type="ORF">H8744_10420</name>
</gene>
<dbReference type="Pfam" id="PF13306">
    <property type="entry name" value="LRR_5"/>
    <property type="match status" value="2"/>
</dbReference>
<sequence>MKKTLLFMLLPLLSVLLQAQETVVIDGVTFSADKKTLIKYSKDKTDEEYVVPEGTEIINEHAFVPNCHLQVLTLPLSLKELGDYALAGSDLKTIIWNNYPAIVGDYIWGFTSNIGISKLSSFLTTENSNNCISVDGVLFSKDKKKLLGFPPAKIGNRLSGKYEVPEGTEVIAKQAFADANIAEIILPSTLNRIEDDAFKISWLSCTGNGGDERDLHKIFCNAINPPEIIGFPSWGLGDTDLYVPEESAETYRNTDYWKDFKTINGKRTDSGIQQMKQSPNLESWIEDDILYIECDETMSKIKAYDTNGTCFWQGDIHENKWHMATGEFPKGVLLLEVTTSGGKRIEIKLLN</sequence>
<evidence type="ECO:0000313" key="3">
    <source>
        <dbReference type="Proteomes" id="UP000651085"/>
    </source>
</evidence>
<dbReference type="EMBL" id="JACRTF010000001">
    <property type="protein sequence ID" value="MBC8593649.1"/>
    <property type="molecule type" value="Genomic_DNA"/>
</dbReference>
<feature type="chain" id="PRO_5038094151" evidence="1">
    <location>
        <begin position="20"/>
        <end position="351"/>
    </location>
</feature>
<evidence type="ECO:0000256" key="1">
    <source>
        <dbReference type="SAM" id="SignalP"/>
    </source>
</evidence>
<keyword evidence="1" id="KW-0732">Signal</keyword>
<name>A0A926F879_9BACT</name>
<dbReference type="InterPro" id="IPR026906">
    <property type="entry name" value="LRR_5"/>
</dbReference>
<dbReference type="AlphaFoldDB" id="A0A926F879"/>
<organism evidence="2 3">
    <name type="scientific">Jilunia laotingensis</name>
    <dbReference type="NCBI Taxonomy" id="2763675"/>
    <lineage>
        <taxon>Bacteria</taxon>
        <taxon>Pseudomonadati</taxon>
        <taxon>Bacteroidota</taxon>
        <taxon>Bacteroidia</taxon>
        <taxon>Bacteroidales</taxon>
        <taxon>Bacteroidaceae</taxon>
        <taxon>Jilunia</taxon>
    </lineage>
</organism>
<dbReference type="InterPro" id="IPR032675">
    <property type="entry name" value="LRR_dom_sf"/>
</dbReference>
<keyword evidence="3" id="KW-1185">Reference proteome</keyword>
<reference evidence="2" key="1">
    <citation type="submission" date="2020-08" db="EMBL/GenBank/DDBJ databases">
        <title>Genome public.</title>
        <authorList>
            <person name="Liu C."/>
            <person name="Sun Q."/>
        </authorList>
    </citation>
    <scope>NUCLEOTIDE SEQUENCE</scope>
    <source>
        <strain evidence="2">N12</strain>
    </source>
</reference>
<dbReference type="RefSeq" id="WP_262434762.1">
    <property type="nucleotide sequence ID" value="NZ_JACRTF010000001.1"/>
</dbReference>
<comment type="caution">
    <text evidence="2">The sequence shown here is derived from an EMBL/GenBank/DDBJ whole genome shotgun (WGS) entry which is preliminary data.</text>
</comment>
<dbReference type="Proteomes" id="UP000651085">
    <property type="component" value="Unassembled WGS sequence"/>
</dbReference>
<evidence type="ECO:0000313" key="2">
    <source>
        <dbReference type="EMBL" id="MBC8593649.1"/>
    </source>
</evidence>